<sequence length="366" mass="39507">MTSTALKKPPPTPVLRAVERVRDALSALHRRLVPGHIAVLELQIAGFLSQAISAAAELGIADELARGRRGAAELAAAVGADEDGVRRLMRLLVSFGVFAQHRDGSYGLTRMGDSLRSDSAVTLRDTSLFFGSPYHRNHWTHLTDAVRTGEAVGPALDGASFFEYAATHREIGDLFDRAMTSISTLSIEPLLAAYDFGQFDTLVDVGGGRGSLLVEILGRYPDAEGIVFDLADVVANLDSELAAQGLAGRCATREGSFFDEVPSGGDAYLLKHILHDWSDAKAVQILRTIHAAMDPSARLLVIELVLPDHQRPHAGKFIDLEMLVNTDGGHERTEAQFRELLARGGFTLLRTVPTAAPDCVLDARPR</sequence>
<dbReference type="PANTHER" id="PTHR43712:SF2">
    <property type="entry name" value="O-METHYLTRANSFERASE CICE"/>
    <property type="match status" value="1"/>
</dbReference>
<evidence type="ECO:0000313" key="7">
    <source>
        <dbReference type="EMBL" id="PKV81930.1"/>
    </source>
</evidence>
<keyword evidence="3" id="KW-0949">S-adenosyl-L-methionine</keyword>
<keyword evidence="1 7" id="KW-0489">Methyltransferase</keyword>
<dbReference type="InterPro" id="IPR036388">
    <property type="entry name" value="WH-like_DNA-bd_sf"/>
</dbReference>
<dbReference type="GO" id="GO:0046983">
    <property type="term" value="F:protein dimerization activity"/>
    <property type="evidence" value="ECO:0007669"/>
    <property type="project" value="InterPro"/>
</dbReference>
<evidence type="ECO:0000313" key="8">
    <source>
        <dbReference type="Proteomes" id="UP000233766"/>
    </source>
</evidence>
<dbReference type="PIRSF" id="PIRSF005739">
    <property type="entry name" value="O-mtase"/>
    <property type="match status" value="1"/>
</dbReference>
<dbReference type="SUPFAM" id="SSF46785">
    <property type="entry name" value="Winged helix' DNA-binding domain"/>
    <property type="match status" value="1"/>
</dbReference>
<feature type="domain" description="O-methyltransferase C-terminal" evidence="5">
    <location>
        <begin position="139"/>
        <end position="346"/>
    </location>
</feature>
<gene>
    <name evidence="7" type="ORF">ATK86_6405</name>
</gene>
<dbReference type="InterPro" id="IPR029063">
    <property type="entry name" value="SAM-dependent_MTases_sf"/>
</dbReference>
<dbReference type="InterPro" id="IPR001077">
    <property type="entry name" value="COMT_C"/>
</dbReference>
<dbReference type="InterPro" id="IPR036390">
    <property type="entry name" value="WH_DNA-bd_sf"/>
</dbReference>
<name>A0A2N3VJY5_9NOCA</name>
<dbReference type="PROSITE" id="PS51683">
    <property type="entry name" value="SAM_OMT_II"/>
    <property type="match status" value="1"/>
</dbReference>
<keyword evidence="2 7" id="KW-0808">Transferase</keyword>
<dbReference type="PANTHER" id="PTHR43712">
    <property type="entry name" value="PUTATIVE (AFU_ORTHOLOGUE AFUA_4G14580)-RELATED"/>
    <property type="match status" value="1"/>
</dbReference>
<dbReference type="EMBL" id="PJMW01000002">
    <property type="protein sequence ID" value="PKV81930.1"/>
    <property type="molecule type" value="Genomic_DNA"/>
</dbReference>
<dbReference type="Gene3D" id="3.40.50.150">
    <property type="entry name" value="Vaccinia Virus protein VP39"/>
    <property type="match status" value="1"/>
</dbReference>
<dbReference type="InterPro" id="IPR016461">
    <property type="entry name" value="COMT-like"/>
</dbReference>
<dbReference type="RefSeq" id="WP_101467564.1">
    <property type="nucleotide sequence ID" value="NZ_PJMW01000002.1"/>
</dbReference>
<dbReference type="Proteomes" id="UP000233766">
    <property type="component" value="Unassembled WGS sequence"/>
</dbReference>
<evidence type="ECO:0000259" key="5">
    <source>
        <dbReference type="Pfam" id="PF00891"/>
    </source>
</evidence>
<evidence type="ECO:0000256" key="3">
    <source>
        <dbReference type="ARBA" id="ARBA00022691"/>
    </source>
</evidence>
<dbReference type="OrthoDB" id="4145676at2"/>
<dbReference type="Pfam" id="PF00891">
    <property type="entry name" value="Methyltransf_2"/>
    <property type="match status" value="1"/>
</dbReference>
<comment type="caution">
    <text evidence="7">The sequence shown here is derived from an EMBL/GenBank/DDBJ whole genome shotgun (WGS) entry which is preliminary data.</text>
</comment>
<dbReference type="Gene3D" id="1.10.287.1350">
    <property type="match status" value="1"/>
</dbReference>
<dbReference type="SUPFAM" id="SSF53335">
    <property type="entry name" value="S-adenosyl-L-methionine-dependent methyltransferases"/>
    <property type="match status" value="1"/>
</dbReference>
<accession>A0A2N3VJY5</accession>
<dbReference type="Pfam" id="PF08100">
    <property type="entry name" value="Dimerisation"/>
    <property type="match status" value="1"/>
</dbReference>
<dbReference type="GO" id="GO:0008171">
    <property type="term" value="F:O-methyltransferase activity"/>
    <property type="evidence" value="ECO:0007669"/>
    <property type="project" value="InterPro"/>
</dbReference>
<reference evidence="7 8" key="1">
    <citation type="submission" date="2017-12" db="EMBL/GenBank/DDBJ databases">
        <title>Sequencing the genomes of 1000 Actinobacteria strains.</title>
        <authorList>
            <person name="Klenk H.-P."/>
        </authorList>
    </citation>
    <scope>NUCLEOTIDE SEQUENCE [LARGE SCALE GENOMIC DNA]</scope>
    <source>
        <strain evidence="7 8">DSM 44489</strain>
    </source>
</reference>
<evidence type="ECO:0000256" key="4">
    <source>
        <dbReference type="PIRSR" id="PIRSR005739-1"/>
    </source>
</evidence>
<keyword evidence="8" id="KW-1185">Reference proteome</keyword>
<dbReference type="InterPro" id="IPR012967">
    <property type="entry name" value="COMT_dimerisation"/>
</dbReference>
<feature type="active site" description="Proton acceptor" evidence="4">
    <location>
        <position position="275"/>
    </location>
</feature>
<protein>
    <submittedName>
        <fullName evidence="7">Methyltransferase family protein</fullName>
    </submittedName>
</protein>
<feature type="domain" description="O-methyltransferase dimerisation" evidence="6">
    <location>
        <begin position="48"/>
        <end position="115"/>
    </location>
</feature>
<evidence type="ECO:0000256" key="2">
    <source>
        <dbReference type="ARBA" id="ARBA00022679"/>
    </source>
</evidence>
<organism evidence="7 8">
    <name type="scientific">Nocardia fluminea</name>
    <dbReference type="NCBI Taxonomy" id="134984"/>
    <lineage>
        <taxon>Bacteria</taxon>
        <taxon>Bacillati</taxon>
        <taxon>Actinomycetota</taxon>
        <taxon>Actinomycetes</taxon>
        <taxon>Mycobacteriales</taxon>
        <taxon>Nocardiaceae</taxon>
        <taxon>Nocardia</taxon>
    </lineage>
</organism>
<dbReference type="GO" id="GO:0032259">
    <property type="term" value="P:methylation"/>
    <property type="evidence" value="ECO:0007669"/>
    <property type="project" value="UniProtKB-KW"/>
</dbReference>
<evidence type="ECO:0000256" key="1">
    <source>
        <dbReference type="ARBA" id="ARBA00022603"/>
    </source>
</evidence>
<evidence type="ECO:0000259" key="6">
    <source>
        <dbReference type="Pfam" id="PF08100"/>
    </source>
</evidence>
<dbReference type="AlphaFoldDB" id="A0A2N3VJY5"/>
<dbReference type="Gene3D" id="1.10.10.10">
    <property type="entry name" value="Winged helix-like DNA-binding domain superfamily/Winged helix DNA-binding domain"/>
    <property type="match status" value="1"/>
</dbReference>
<proteinExistence type="predicted"/>